<reference evidence="1" key="1">
    <citation type="submission" date="2022-04" db="EMBL/GenBank/DDBJ databases">
        <title>Genome of the entomopathogenic fungus Entomophthora muscae.</title>
        <authorList>
            <person name="Elya C."/>
            <person name="Lovett B.R."/>
            <person name="Lee E."/>
            <person name="Macias A.M."/>
            <person name="Hajek A.E."/>
            <person name="De Bivort B.L."/>
            <person name="Kasson M.T."/>
            <person name="De Fine Licht H.H."/>
            <person name="Stajich J.E."/>
        </authorList>
    </citation>
    <scope>NUCLEOTIDE SEQUENCE</scope>
    <source>
        <strain evidence="1">Berkeley</strain>
    </source>
</reference>
<dbReference type="Proteomes" id="UP001165960">
    <property type="component" value="Unassembled WGS sequence"/>
</dbReference>
<proteinExistence type="predicted"/>
<name>A0ACC2RQ40_9FUNG</name>
<comment type="caution">
    <text evidence="1">The sequence shown here is derived from an EMBL/GenBank/DDBJ whole genome shotgun (WGS) entry which is preliminary data.</text>
</comment>
<keyword evidence="2" id="KW-1185">Reference proteome</keyword>
<gene>
    <name evidence="1" type="ORF">DSO57_1036904</name>
</gene>
<evidence type="ECO:0000313" key="2">
    <source>
        <dbReference type="Proteomes" id="UP001165960"/>
    </source>
</evidence>
<accession>A0ACC2RQ40</accession>
<dbReference type="EMBL" id="QTSX02006762">
    <property type="protein sequence ID" value="KAJ9052169.1"/>
    <property type="molecule type" value="Genomic_DNA"/>
</dbReference>
<evidence type="ECO:0000313" key="1">
    <source>
        <dbReference type="EMBL" id="KAJ9052169.1"/>
    </source>
</evidence>
<protein>
    <submittedName>
        <fullName evidence="1">Uncharacterized protein</fullName>
    </submittedName>
</protein>
<sequence>MKSSGKGSSYAQLNDENTKGLNGPVSPPLPTRLSRKETQVYGHHIRLSNSNSGVPSVPENDFKLQIDNYIKGVTSSQDEKPTRYINSLSLPKPMNETVEKIGSRGSSPAPQKPLTPEPSISDLDEEEYIVAQIEDNPYISQTFLLEESHSEKLWKRTLYLIMEDPSSSRTAFLVNIFLAGVILFSVVLTTIETIPAVRELQWKLWSHFELATVILFTLELCLRIAAHSGNSNHLRKFLTAPLTILDFLAVLPFYFTLLSRDDTSVEFRFTILRVFRLFRLFRAYKYSNLLQLSIEVMLIAVRKSLDALMALLFFMIITIVLFSTFLYFAERGTWDSEKKAFINGDGHTSTFDSIPAAFWFVIVTITTTGYGDIVPTTLLGKLIAFPLMMLGILLIALPSVIVGRNFTVVWDVLKRRRKVGLVPQSSGQRTPLQSLSEMMEGIELELASDPRVTQDGCVFPAAEQPSVDNPLAELQNEIIVHLKTIQSQQDNLALHLKALHDQSASNERQIALCTQLLTKVASP</sequence>
<organism evidence="1 2">
    <name type="scientific">Entomophthora muscae</name>
    <dbReference type="NCBI Taxonomy" id="34485"/>
    <lineage>
        <taxon>Eukaryota</taxon>
        <taxon>Fungi</taxon>
        <taxon>Fungi incertae sedis</taxon>
        <taxon>Zoopagomycota</taxon>
        <taxon>Entomophthoromycotina</taxon>
        <taxon>Entomophthoromycetes</taxon>
        <taxon>Entomophthorales</taxon>
        <taxon>Entomophthoraceae</taxon>
        <taxon>Entomophthora</taxon>
    </lineage>
</organism>